<dbReference type="Pfam" id="PF01510">
    <property type="entry name" value="Amidase_2"/>
    <property type="match status" value="1"/>
</dbReference>
<comment type="similarity">
    <text evidence="2 8">Belongs to the N-acetylmuramoyl-L-alanine amidase 2 family.</text>
</comment>
<dbReference type="InterPro" id="IPR002502">
    <property type="entry name" value="Amidase_domain"/>
</dbReference>
<dbReference type="STRING" id="7244.B4MAP1"/>
<dbReference type="FunCoup" id="B4MAP1">
    <property type="interactions" value="73"/>
</dbReference>
<keyword evidence="4 8" id="KW-0399">Innate immunity</keyword>
<feature type="domain" description="N-acetylmuramoyl-L-alanine amidase" evidence="11">
    <location>
        <begin position="44"/>
        <end position="179"/>
    </location>
</feature>
<keyword evidence="7 9" id="KW-1015">Disulfide bond</keyword>
<dbReference type="KEGG" id="dvi:6634744"/>
<dbReference type="HOGENOM" id="CLU_037559_3_0_1"/>
<evidence type="ECO:0000259" key="11">
    <source>
        <dbReference type="SMART" id="SM00644"/>
    </source>
</evidence>
<evidence type="ECO:0000256" key="2">
    <source>
        <dbReference type="ARBA" id="ARBA00007553"/>
    </source>
</evidence>
<protein>
    <recommendedName>
        <fullName evidence="8">Peptidoglycan-recognition protein</fullName>
    </recommendedName>
</protein>
<sequence length="196" mass="21187">MSRLMILLIVGLLLATAAGGKKGRKKGADCPQMKLKRQWGGKPARGINYQVRPVRFVVIHHTVTSACSGFVQCAELLQGMQSYHQSQLDYNDIGYNFLIGNDGIVYEGTGWGIAGAHTYGYNANGTGIAFIGNYVDKLPAQAALDACKKLLACGVELGELSEDYGLIGGSQVISTQSPGLTLYNEIQEWPHWLPNP</sequence>
<dbReference type="PIRSF" id="PIRSF037945">
    <property type="entry name" value="PGRPs"/>
    <property type="match status" value="1"/>
</dbReference>
<dbReference type="GO" id="GO:0008745">
    <property type="term" value="F:N-acetylmuramoyl-L-alanine amidase activity"/>
    <property type="evidence" value="ECO:0007669"/>
    <property type="project" value="InterPro"/>
</dbReference>
<keyword evidence="6 8" id="KW-0391">Immunity</keyword>
<evidence type="ECO:0000313" key="14">
    <source>
        <dbReference type="Proteomes" id="UP000008792"/>
    </source>
</evidence>
<dbReference type="GO" id="GO:0045087">
    <property type="term" value="P:innate immune response"/>
    <property type="evidence" value="ECO:0007669"/>
    <property type="project" value="UniProtKB-KW"/>
</dbReference>
<dbReference type="GO" id="GO:0042834">
    <property type="term" value="F:peptidoglycan binding"/>
    <property type="evidence" value="ECO:0007669"/>
    <property type="project" value="InterPro"/>
</dbReference>
<dbReference type="SUPFAM" id="SSF55846">
    <property type="entry name" value="N-acetylmuramoyl-L-alanine amidase-like"/>
    <property type="match status" value="1"/>
</dbReference>
<keyword evidence="3" id="KW-0964">Secreted</keyword>
<evidence type="ECO:0000256" key="8">
    <source>
        <dbReference type="PIRNR" id="PIRNR037945"/>
    </source>
</evidence>
<evidence type="ECO:0000256" key="9">
    <source>
        <dbReference type="PIRSR" id="PIRSR037945-1"/>
    </source>
</evidence>
<dbReference type="PANTHER" id="PTHR11022">
    <property type="entry name" value="PEPTIDOGLYCAN RECOGNITION PROTEIN"/>
    <property type="match status" value="1"/>
</dbReference>
<evidence type="ECO:0000256" key="7">
    <source>
        <dbReference type="ARBA" id="ARBA00023157"/>
    </source>
</evidence>
<organism evidence="13 14">
    <name type="scientific">Drosophila virilis</name>
    <name type="common">Fruit fly</name>
    <dbReference type="NCBI Taxonomy" id="7244"/>
    <lineage>
        <taxon>Eukaryota</taxon>
        <taxon>Metazoa</taxon>
        <taxon>Ecdysozoa</taxon>
        <taxon>Arthropoda</taxon>
        <taxon>Hexapoda</taxon>
        <taxon>Insecta</taxon>
        <taxon>Pterygota</taxon>
        <taxon>Neoptera</taxon>
        <taxon>Endopterygota</taxon>
        <taxon>Diptera</taxon>
        <taxon>Brachycera</taxon>
        <taxon>Muscomorpha</taxon>
        <taxon>Ephydroidea</taxon>
        <taxon>Drosophilidae</taxon>
        <taxon>Drosophila</taxon>
    </lineage>
</organism>
<evidence type="ECO:0000256" key="10">
    <source>
        <dbReference type="SAM" id="SignalP"/>
    </source>
</evidence>
<evidence type="ECO:0000256" key="3">
    <source>
        <dbReference type="ARBA" id="ARBA00022525"/>
    </source>
</evidence>
<reference evidence="13 14" key="1">
    <citation type="journal article" date="2007" name="Nature">
        <title>Evolution of genes and genomes on the Drosophila phylogeny.</title>
        <authorList>
            <consortium name="Drosophila 12 Genomes Consortium"/>
            <person name="Clark A.G."/>
            <person name="Eisen M.B."/>
            <person name="Smith D.R."/>
            <person name="Bergman C.M."/>
            <person name="Oliver B."/>
            <person name="Markow T.A."/>
            <person name="Kaufman T.C."/>
            <person name="Kellis M."/>
            <person name="Gelbart W."/>
            <person name="Iyer V.N."/>
            <person name="Pollard D.A."/>
            <person name="Sackton T.B."/>
            <person name="Larracuente A.M."/>
            <person name="Singh N.D."/>
            <person name="Abad J.P."/>
            <person name="Abt D.N."/>
            <person name="Adryan B."/>
            <person name="Aguade M."/>
            <person name="Akashi H."/>
            <person name="Anderson W.W."/>
            <person name="Aquadro C.F."/>
            <person name="Ardell D.H."/>
            <person name="Arguello R."/>
            <person name="Artieri C.G."/>
            <person name="Barbash D.A."/>
            <person name="Barker D."/>
            <person name="Barsanti P."/>
            <person name="Batterham P."/>
            <person name="Batzoglou S."/>
            <person name="Begun D."/>
            <person name="Bhutkar A."/>
            <person name="Blanco E."/>
            <person name="Bosak S.A."/>
            <person name="Bradley R.K."/>
            <person name="Brand A.D."/>
            <person name="Brent M.R."/>
            <person name="Brooks A.N."/>
            <person name="Brown R.H."/>
            <person name="Butlin R.K."/>
            <person name="Caggese C."/>
            <person name="Calvi B.R."/>
            <person name="Bernardo de Carvalho A."/>
            <person name="Caspi A."/>
            <person name="Castrezana S."/>
            <person name="Celniker S.E."/>
            <person name="Chang J.L."/>
            <person name="Chapple C."/>
            <person name="Chatterji S."/>
            <person name="Chinwalla A."/>
            <person name="Civetta A."/>
            <person name="Clifton S.W."/>
            <person name="Comeron J.M."/>
            <person name="Costello J.C."/>
            <person name="Coyne J.A."/>
            <person name="Daub J."/>
            <person name="David R.G."/>
            <person name="Delcher A.L."/>
            <person name="Delehaunty K."/>
            <person name="Do C.B."/>
            <person name="Ebling H."/>
            <person name="Edwards K."/>
            <person name="Eickbush T."/>
            <person name="Evans J.D."/>
            <person name="Filipski A."/>
            <person name="Findeiss S."/>
            <person name="Freyhult E."/>
            <person name="Fulton L."/>
            <person name="Fulton R."/>
            <person name="Garcia A.C."/>
            <person name="Gardiner A."/>
            <person name="Garfield D.A."/>
            <person name="Garvin B.E."/>
            <person name="Gibson G."/>
            <person name="Gilbert D."/>
            <person name="Gnerre S."/>
            <person name="Godfrey J."/>
            <person name="Good R."/>
            <person name="Gotea V."/>
            <person name="Gravely B."/>
            <person name="Greenberg A.J."/>
            <person name="Griffiths-Jones S."/>
            <person name="Gross S."/>
            <person name="Guigo R."/>
            <person name="Gustafson E.A."/>
            <person name="Haerty W."/>
            <person name="Hahn M.W."/>
            <person name="Halligan D.L."/>
            <person name="Halpern A.L."/>
            <person name="Halter G.M."/>
            <person name="Han M.V."/>
            <person name="Heger A."/>
            <person name="Hillier L."/>
            <person name="Hinrichs A.S."/>
            <person name="Holmes I."/>
            <person name="Hoskins R.A."/>
            <person name="Hubisz M.J."/>
            <person name="Hultmark D."/>
            <person name="Huntley M.A."/>
            <person name="Jaffe D.B."/>
            <person name="Jagadeeshan S."/>
            <person name="Jeck W.R."/>
            <person name="Johnson J."/>
            <person name="Jones C.D."/>
            <person name="Jordan W.C."/>
            <person name="Karpen G.H."/>
            <person name="Kataoka E."/>
            <person name="Keightley P.D."/>
            <person name="Kheradpour P."/>
            <person name="Kirkness E.F."/>
            <person name="Koerich L.B."/>
            <person name="Kristiansen K."/>
            <person name="Kudrna D."/>
            <person name="Kulathinal R.J."/>
            <person name="Kumar S."/>
            <person name="Kwok R."/>
            <person name="Lander E."/>
            <person name="Langley C.H."/>
            <person name="Lapoint R."/>
            <person name="Lazzaro B.P."/>
            <person name="Lee S.J."/>
            <person name="Levesque L."/>
            <person name="Li R."/>
            <person name="Lin C.F."/>
            <person name="Lin M.F."/>
            <person name="Lindblad-Toh K."/>
            <person name="Llopart A."/>
            <person name="Long M."/>
            <person name="Low L."/>
            <person name="Lozovsky E."/>
            <person name="Lu J."/>
            <person name="Luo M."/>
            <person name="Machado C.A."/>
            <person name="Makalowski W."/>
            <person name="Marzo M."/>
            <person name="Matsuda M."/>
            <person name="Matzkin L."/>
            <person name="McAllister B."/>
            <person name="McBride C.S."/>
            <person name="McKernan B."/>
            <person name="McKernan K."/>
            <person name="Mendez-Lago M."/>
            <person name="Minx P."/>
            <person name="Mollenhauer M.U."/>
            <person name="Montooth K."/>
            <person name="Mount S.M."/>
            <person name="Mu X."/>
            <person name="Myers E."/>
            <person name="Negre B."/>
            <person name="Newfeld S."/>
            <person name="Nielsen R."/>
            <person name="Noor M.A."/>
            <person name="O'Grady P."/>
            <person name="Pachter L."/>
            <person name="Papaceit M."/>
            <person name="Parisi M.J."/>
            <person name="Parisi M."/>
            <person name="Parts L."/>
            <person name="Pedersen J.S."/>
            <person name="Pesole G."/>
            <person name="Phillippy A.M."/>
            <person name="Ponting C.P."/>
            <person name="Pop M."/>
            <person name="Porcelli D."/>
            <person name="Powell J.R."/>
            <person name="Prohaska S."/>
            <person name="Pruitt K."/>
            <person name="Puig M."/>
            <person name="Quesneville H."/>
            <person name="Ram K.R."/>
            <person name="Rand D."/>
            <person name="Rasmussen M.D."/>
            <person name="Reed L.K."/>
            <person name="Reenan R."/>
            <person name="Reily A."/>
            <person name="Remington K.A."/>
            <person name="Rieger T.T."/>
            <person name="Ritchie M.G."/>
            <person name="Robin C."/>
            <person name="Rogers Y.H."/>
            <person name="Rohde C."/>
            <person name="Rozas J."/>
            <person name="Rubenfield M.J."/>
            <person name="Ruiz A."/>
            <person name="Russo S."/>
            <person name="Salzberg S.L."/>
            <person name="Sanchez-Gracia A."/>
            <person name="Saranga D.J."/>
            <person name="Sato H."/>
            <person name="Schaeffer S.W."/>
            <person name="Schatz M.C."/>
            <person name="Schlenke T."/>
            <person name="Schwartz R."/>
            <person name="Segarra C."/>
            <person name="Singh R.S."/>
            <person name="Sirot L."/>
            <person name="Sirota M."/>
            <person name="Sisneros N.B."/>
            <person name="Smith C.D."/>
            <person name="Smith T.F."/>
            <person name="Spieth J."/>
            <person name="Stage D.E."/>
            <person name="Stark A."/>
            <person name="Stephan W."/>
            <person name="Strausberg R.L."/>
            <person name="Strempel S."/>
            <person name="Sturgill D."/>
            <person name="Sutton G."/>
            <person name="Sutton G.G."/>
            <person name="Tao W."/>
            <person name="Teichmann S."/>
            <person name="Tobari Y.N."/>
            <person name="Tomimura Y."/>
            <person name="Tsolas J.M."/>
            <person name="Valente V.L."/>
            <person name="Venter E."/>
            <person name="Venter J.C."/>
            <person name="Vicario S."/>
            <person name="Vieira F.G."/>
            <person name="Vilella A.J."/>
            <person name="Villasante A."/>
            <person name="Walenz B."/>
            <person name="Wang J."/>
            <person name="Wasserman M."/>
            <person name="Watts T."/>
            <person name="Wilson D."/>
            <person name="Wilson R.K."/>
            <person name="Wing R.A."/>
            <person name="Wolfner M.F."/>
            <person name="Wong A."/>
            <person name="Wong G.K."/>
            <person name="Wu C.I."/>
            <person name="Wu G."/>
            <person name="Yamamoto D."/>
            <person name="Yang H.P."/>
            <person name="Yang S.P."/>
            <person name="Yorke J.A."/>
            <person name="Yoshida K."/>
            <person name="Zdobnov E."/>
            <person name="Zhang P."/>
            <person name="Zhang Y."/>
            <person name="Zimin A.V."/>
            <person name="Baldwin J."/>
            <person name="Abdouelleil A."/>
            <person name="Abdulkadir J."/>
            <person name="Abebe A."/>
            <person name="Abera B."/>
            <person name="Abreu J."/>
            <person name="Acer S.C."/>
            <person name="Aftuck L."/>
            <person name="Alexander A."/>
            <person name="An P."/>
            <person name="Anderson E."/>
            <person name="Anderson S."/>
            <person name="Arachi H."/>
            <person name="Azer M."/>
            <person name="Bachantsang P."/>
            <person name="Barry A."/>
            <person name="Bayul T."/>
            <person name="Berlin A."/>
            <person name="Bessette D."/>
            <person name="Bloom T."/>
            <person name="Blye J."/>
            <person name="Boguslavskiy L."/>
            <person name="Bonnet C."/>
            <person name="Boukhgalter B."/>
            <person name="Bourzgui I."/>
            <person name="Brown A."/>
            <person name="Cahill P."/>
            <person name="Channer S."/>
            <person name="Cheshatsang Y."/>
            <person name="Chuda L."/>
            <person name="Citroen M."/>
            <person name="Collymore A."/>
            <person name="Cooke P."/>
            <person name="Costello M."/>
            <person name="D'Aco K."/>
            <person name="Daza R."/>
            <person name="De Haan G."/>
            <person name="DeGray S."/>
            <person name="DeMaso C."/>
            <person name="Dhargay N."/>
            <person name="Dooley K."/>
            <person name="Dooley E."/>
            <person name="Doricent M."/>
            <person name="Dorje P."/>
            <person name="Dorjee K."/>
            <person name="Dupes A."/>
            <person name="Elong R."/>
            <person name="Falk J."/>
            <person name="Farina A."/>
            <person name="Faro S."/>
            <person name="Ferguson D."/>
            <person name="Fisher S."/>
            <person name="Foley C.D."/>
            <person name="Franke A."/>
            <person name="Friedrich D."/>
            <person name="Gadbois L."/>
            <person name="Gearin G."/>
            <person name="Gearin C.R."/>
            <person name="Giannoukos G."/>
            <person name="Goode T."/>
            <person name="Graham J."/>
            <person name="Grandbois E."/>
            <person name="Grewal S."/>
            <person name="Gyaltsen K."/>
            <person name="Hafez N."/>
            <person name="Hagos B."/>
            <person name="Hall J."/>
            <person name="Henson C."/>
            <person name="Hollinger A."/>
            <person name="Honan T."/>
            <person name="Huard M.D."/>
            <person name="Hughes L."/>
            <person name="Hurhula B."/>
            <person name="Husby M.E."/>
            <person name="Kamat A."/>
            <person name="Kanga B."/>
            <person name="Kashin S."/>
            <person name="Khazanovich D."/>
            <person name="Kisner P."/>
            <person name="Lance K."/>
            <person name="Lara M."/>
            <person name="Lee W."/>
            <person name="Lennon N."/>
            <person name="Letendre F."/>
            <person name="LeVine R."/>
            <person name="Lipovsky A."/>
            <person name="Liu X."/>
            <person name="Liu J."/>
            <person name="Liu S."/>
            <person name="Lokyitsang T."/>
            <person name="Lokyitsang Y."/>
            <person name="Lubonja R."/>
            <person name="Lui A."/>
            <person name="MacDonald P."/>
            <person name="Magnisalis V."/>
            <person name="Maru K."/>
            <person name="Matthews C."/>
            <person name="McCusker W."/>
            <person name="McDonough S."/>
            <person name="Mehta T."/>
            <person name="Meldrim J."/>
            <person name="Meneus L."/>
            <person name="Mihai O."/>
            <person name="Mihalev A."/>
            <person name="Mihova T."/>
            <person name="Mittelman R."/>
            <person name="Mlenga V."/>
            <person name="Montmayeur A."/>
            <person name="Mulrain L."/>
            <person name="Navidi A."/>
            <person name="Naylor J."/>
            <person name="Negash T."/>
            <person name="Nguyen T."/>
            <person name="Nguyen N."/>
            <person name="Nicol R."/>
            <person name="Norbu C."/>
            <person name="Norbu N."/>
            <person name="Novod N."/>
            <person name="O'Neill B."/>
            <person name="Osman S."/>
            <person name="Markiewicz E."/>
            <person name="Oyono O.L."/>
            <person name="Patti C."/>
            <person name="Phunkhang P."/>
            <person name="Pierre F."/>
            <person name="Priest M."/>
            <person name="Raghuraman S."/>
            <person name="Rege F."/>
            <person name="Reyes R."/>
            <person name="Rise C."/>
            <person name="Rogov P."/>
            <person name="Ross K."/>
            <person name="Ryan E."/>
            <person name="Settipalli S."/>
            <person name="Shea T."/>
            <person name="Sherpa N."/>
            <person name="Shi L."/>
            <person name="Shih D."/>
            <person name="Sparrow T."/>
            <person name="Spaulding J."/>
            <person name="Stalker J."/>
            <person name="Stange-Thomann N."/>
            <person name="Stavropoulos S."/>
            <person name="Stone C."/>
            <person name="Strader C."/>
            <person name="Tesfaye S."/>
            <person name="Thomson T."/>
            <person name="Thoulutsang Y."/>
            <person name="Thoulutsang D."/>
            <person name="Topham K."/>
            <person name="Topping I."/>
            <person name="Tsamla T."/>
            <person name="Vassiliev H."/>
            <person name="Vo A."/>
            <person name="Wangchuk T."/>
            <person name="Wangdi T."/>
            <person name="Weiand M."/>
            <person name="Wilkinson J."/>
            <person name="Wilson A."/>
            <person name="Yadav S."/>
            <person name="Young G."/>
            <person name="Yu Q."/>
            <person name="Zembek L."/>
            <person name="Zhong D."/>
            <person name="Zimmer A."/>
            <person name="Zwirko Z."/>
            <person name="Jaffe D.B."/>
            <person name="Alvarez P."/>
            <person name="Brockman W."/>
            <person name="Butler J."/>
            <person name="Chin C."/>
            <person name="Gnerre S."/>
            <person name="Grabherr M."/>
            <person name="Kleber M."/>
            <person name="Mauceli E."/>
            <person name="MacCallum I."/>
        </authorList>
    </citation>
    <scope>NUCLEOTIDE SEQUENCE [LARGE SCALE GENOMIC DNA]</scope>
    <source>
        <strain evidence="14">Tucson 15010-1051.87</strain>
    </source>
</reference>
<evidence type="ECO:0000256" key="5">
    <source>
        <dbReference type="ARBA" id="ARBA00022729"/>
    </source>
</evidence>
<accession>B4MAP1</accession>
<dbReference type="InterPro" id="IPR015510">
    <property type="entry name" value="PGRP"/>
</dbReference>
<evidence type="ECO:0000313" key="13">
    <source>
        <dbReference type="EMBL" id="EDW66300.1"/>
    </source>
</evidence>
<keyword evidence="13" id="KW-0378">Hydrolase</keyword>
<dbReference type="SMART" id="SM00701">
    <property type="entry name" value="PGRP"/>
    <property type="match status" value="1"/>
</dbReference>
<comment type="subcellular location">
    <subcellularLocation>
        <location evidence="1">Secreted</location>
    </subcellularLocation>
</comment>
<name>B4MAP1_DROVI</name>
<proteinExistence type="inferred from homology"/>
<dbReference type="InterPro" id="IPR006619">
    <property type="entry name" value="PGRP_domain_met/bac"/>
</dbReference>
<dbReference type="AlphaFoldDB" id="B4MAP1"/>
<dbReference type="PANTHER" id="PTHR11022:SF74">
    <property type="entry name" value="PEPTIDOGLYCAN-RECOGNITION PROTEIN SA"/>
    <property type="match status" value="1"/>
</dbReference>
<evidence type="ECO:0000256" key="4">
    <source>
        <dbReference type="ARBA" id="ARBA00022588"/>
    </source>
</evidence>
<dbReference type="FunFam" id="3.40.80.10:FF:000001">
    <property type="entry name" value="Peptidoglycan recognition protein 1"/>
    <property type="match status" value="1"/>
</dbReference>
<evidence type="ECO:0000256" key="6">
    <source>
        <dbReference type="ARBA" id="ARBA00022859"/>
    </source>
</evidence>
<dbReference type="GO" id="GO:0008270">
    <property type="term" value="F:zinc ion binding"/>
    <property type="evidence" value="ECO:0007669"/>
    <property type="project" value="InterPro"/>
</dbReference>
<dbReference type="CDD" id="cd06583">
    <property type="entry name" value="PGRP"/>
    <property type="match status" value="1"/>
</dbReference>
<dbReference type="Gene3D" id="3.40.80.10">
    <property type="entry name" value="Peptidoglycan recognition protein-like"/>
    <property type="match status" value="1"/>
</dbReference>
<dbReference type="SMART" id="SM00644">
    <property type="entry name" value="Ami_2"/>
    <property type="match status" value="1"/>
</dbReference>
<dbReference type="OMA" id="RFVVIHH"/>
<feature type="signal peptide" evidence="10">
    <location>
        <begin position="1"/>
        <end position="19"/>
    </location>
</feature>
<dbReference type="InParanoid" id="B4MAP1"/>
<dbReference type="GO" id="GO:0005576">
    <property type="term" value="C:extracellular region"/>
    <property type="evidence" value="ECO:0007669"/>
    <property type="project" value="UniProtKB-SubCell"/>
</dbReference>
<dbReference type="Proteomes" id="UP000008792">
    <property type="component" value="Unassembled WGS sequence"/>
</dbReference>
<dbReference type="PhylomeDB" id="B4MAP1"/>
<dbReference type="OrthoDB" id="10001926at2759"/>
<feature type="disulfide bond" evidence="9">
    <location>
        <begin position="67"/>
        <end position="73"/>
    </location>
</feature>
<dbReference type="GO" id="GO:0009253">
    <property type="term" value="P:peptidoglycan catabolic process"/>
    <property type="evidence" value="ECO:0007669"/>
    <property type="project" value="InterPro"/>
</dbReference>
<dbReference type="InterPro" id="IPR017331">
    <property type="entry name" value="Peptidoglycan_recognition"/>
</dbReference>
<dbReference type="InterPro" id="IPR036505">
    <property type="entry name" value="Amidase/PGRP_sf"/>
</dbReference>
<dbReference type="EMBL" id="CH940655">
    <property type="protein sequence ID" value="EDW66300.1"/>
    <property type="molecule type" value="Genomic_DNA"/>
</dbReference>
<feature type="disulfide bond" evidence="9">
    <location>
        <begin position="30"/>
        <end position="153"/>
    </location>
</feature>
<dbReference type="eggNOG" id="ENOG502S2KY">
    <property type="taxonomic scope" value="Eukaryota"/>
</dbReference>
<keyword evidence="5 10" id="KW-0732">Signal</keyword>
<evidence type="ECO:0000259" key="12">
    <source>
        <dbReference type="SMART" id="SM00701"/>
    </source>
</evidence>
<gene>
    <name evidence="13" type="primary">Dvir\GJ15950</name>
    <name evidence="13" type="ORF">Dvir_GJ15950</name>
</gene>
<evidence type="ECO:0000256" key="1">
    <source>
        <dbReference type="ARBA" id="ARBA00004613"/>
    </source>
</evidence>
<feature type="chain" id="PRO_5002814070" description="Peptidoglycan-recognition protein" evidence="10">
    <location>
        <begin position="20"/>
        <end position="196"/>
    </location>
</feature>
<keyword evidence="14" id="KW-1185">Reference proteome</keyword>
<feature type="domain" description="Peptidoglycan recognition protein family" evidence="12">
    <location>
        <begin position="31"/>
        <end position="173"/>
    </location>
</feature>